<dbReference type="Proteomes" id="UP000693970">
    <property type="component" value="Unassembled WGS sequence"/>
</dbReference>
<evidence type="ECO:0000313" key="3">
    <source>
        <dbReference type="EMBL" id="KAG7338926.1"/>
    </source>
</evidence>
<proteinExistence type="predicted"/>
<reference evidence="3" key="1">
    <citation type="journal article" date="2021" name="Sci. Rep.">
        <title>Diploid genomic architecture of Nitzschia inconspicua, an elite biomass production diatom.</title>
        <authorList>
            <person name="Oliver A."/>
            <person name="Podell S."/>
            <person name="Pinowska A."/>
            <person name="Traller J.C."/>
            <person name="Smith S.R."/>
            <person name="McClure R."/>
            <person name="Beliaev A."/>
            <person name="Bohutskyi P."/>
            <person name="Hill E.A."/>
            <person name="Rabines A."/>
            <person name="Zheng H."/>
            <person name="Allen L.Z."/>
            <person name="Kuo A."/>
            <person name="Grigoriev I.V."/>
            <person name="Allen A.E."/>
            <person name="Hazlebeck D."/>
            <person name="Allen E.E."/>
        </authorList>
    </citation>
    <scope>NUCLEOTIDE SEQUENCE</scope>
    <source>
        <strain evidence="3">Hildebrandi</strain>
    </source>
</reference>
<dbReference type="EMBL" id="JAGRRH010000045">
    <property type="protein sequence ID" value="KAG7338926.1"/>
    <property type="molecule type" value="Genomic_DNA"/>
</dbReference>
<dbReference type="AlphaFoldDB" id="A0A9K3K972"/>
<feature type="chain" id="PRO_5039844365" evidence="1">
    <location>
        <begin position="22"/>
        <end position="304"/>
    </location>
</feature>
<keyword evidence="1" id="KW-0732">Signal</keyword>
<dbReference type="CDD" id="cd09631">
    <property type="entry name" value="DOMON_DOH"/>
    <property type="match status" value="1"/>
</dbReference>
<protein>
    <submittedName>
        <fullName evidence="3">DOmon domain containing protein</fullName>
    </submittedName>
</protein>
<organism evidence="3 5">
    <name type="scientific">Nitzschia inconspicua</name>
    <dbReference type="NCBI Taxonomy" id="303405"/>
    <lineage>
        <taxon>Eukaryota</taxon>
        <taxon>Sar</taxon>
        <taxon>Stramenopiles</taxon>
        <taxon>Ochrophyta</taxon>
        <taxon>Bacillariophyta</taxon>
        <taxon>Bacillariophyceae</taxon>
        <taxon>Bacillariophycidae</taxon>
        <taxon>Bacillariales</taxon>
        <taxon>Bacillariaceae</taxon>
        <taxon>Nitzschia</taxon>
    </lineage>
</organism>
<dbReference type="EMBL" id="JAGRRH010000013">
    <property type="protein sequence ID" value="KAG7359499.1"/>
    <property type="molecule type" value="Genomic_DNA"/>
</dbReference>
<dbReference type="OrthoDB" id="48754at2759"/>
<name>A0A9K3K972_9STRA</name>
<accession>A0A9K3K972</accession>
<feature type="domain" description="DOMON" evidence="2">
    <location>
        <begin position="46"/>
        <end position="201"/>
    </location>
</feature>
<feature type="signal peptide" evidence="1">
    <location>
        <begin position="1"/>
        <end position="21"/>
    </location>
</feature>
<dbReference type="PROSITE" id="PS50836">
    <property type="entry name" value="DOMON"/>
    <property type="match status" value="1"/>
</dbReference>
<gene>
    <name evidence="3" type="ORF">IV203_002655</name>
    <name evidence="4" type="ORF">IV203_034597</name>
</gene>
<evidence type="ECO:0000313" key="4">
    <source>
        <dbReference type="EMBL" id="KAG7359499.1"/>
    </source>
</evidence>
<evidence type="ECO:0000259" key="2">
    <source>
        <dbReference type="PROSITE" id="PS50836"/>
    </source>
</evidence>
<reference evidence="3" key="2">
    <citation type="submission" date="2021-04" db="EMBL/GenBank/DDBJ databases">
        <authorList>
            <person name="Podell S."/>
        </authorList>
    </citation>
    <scope>NUCLEOTIDE SEQUENCE</scope>
    <source>
        <strain evidence="3">Hildebrandi</strain>
    </source>
</reference>
<comment type="caution">
    <text evidence="3">The sequence shown here is derived from an EMBL/GenBank/DDBJ whole genome shotgun (WGS) entry which is preliminary data.</text>
</comment>
<dbReference type="InterPro" id="IPR005018">
    <property type="entry name" value="DOMON_domain"/>
</dbReference>
<evidence type="ECO:0000313" key="5">
    <source>
        <dbReference type="Proteomes" id="UP000693970"/>
    </source>
</evidence>
<dbReference type="InterPro" id="IPR045266">
    <property type="entry name" value="DOH_DOMON"/>
</dbReference>
<keyword evidence="5" id="KW-1185">Reference proteome</keyword>
<dbReference type="SMART" id="SM00664">
    <property type="entry name" value="DoH"/>
    <property type="match status" value="1"/>
</dbReference>
<sequence>MVISTAFLLSLALCLLQTCKAALYEGRQLPAVAADCSTVVDLLGDSRLILTQTVVENDENELLIEILLTYADQAWLSIGYNRNGRMVGSTVVIGFPDKPLVEGKNPGSYFLGNKNIKFIRPADEVKSKPETRPDDDWFVWRRELYDPHEATERMLAISDTSLMQNDTHTLLRFTRPFVIDDDNNDTKVHPDDLNTLIFAVGGGNQFGYHSGRGSKSIQFSNSCPHGIIPSSPENDTETFLESYPVTVEATVKVQSQDQEDHTTAAPLLSTSSQSVENSAALQYKATLLTVSTVASSCILYWIVR</sequence>
<evidence type="ECO:0000256" key="1">
    <source>
        <dbReference type="SAM" id="SignalP"/>
    </source>
</evidence>